<evidence type="ECO:0000313" key="1">
    <source>
        <dbReference type="EMBL" id="JAH02745.1"/>
    </source>
</evidence>
<protein>
    <submittedName>
        <fullName evidence="1">Uncharacterized protein</fullName>
    </submittedName>
</protein>
<dbReference type="EMBL" id="GBXM01105832">
    <property type="protein sequence ID" value="JAH02745.1"/>
    <property type="molecule type" value="Transcribed_RNA"/>
</dbReference>
<proteinExistence type="predicted"/>
<accession>A0A0E9PFA8</accession>
<reference evidence="1" key="2">
    <citation type="journal article" date="2015" name="Fish Shellfish Immunol.">
        <title>Early steps in the European eel (Anguilla anguilla)-Vibrio vulnificus interaction in the gills: Role of the RtxA13 toxin.</title>
        <authorList>
            <person name="Callol A."/>
            <person name="Pajuelo D."/>
            <person name="Ebbesson L."/>
            <person name="Teles M."/>
            <person name="MacKenzie S."/>
            <person name="Amaro C."/>
        </authorList>
    </citation>
    <scope>NUCLEOTIDE SEQUENCE</scope>
</reference>
<name>A0A0E9PFA8_ANGAN</name>
<sequence length="45" mass="5167">MEPAFSMLAWLKNGKFQNRLVGSAILGLLDFAHKYNSTFFHLKHS</sequence>
<reference evidence="1" key="1">
    <citation type="submission" date="2014-11" db="EMBL/GenBank/DDBJ databases">
        <authorList>
            <person name="Amaro Gonzalez C."/>
        </authorList>
    </citation>
    <scope>NUCLEOTIDE SEQUENCE</scope>
</reference>
<organism evidence="1">
    <name type="scientific">Anguilla anguilla</name>
    <name type="common">European freshwater eel</name>
    <name type="synonym">Muraena anguilla</name>
    <dbReference type="NCBI Taxonomy" id="7936"/>
    <lineage>
        <taxon>Eukaryota</taxon>
        <taxon>Metazoa</taxon>
        <taxon>Chordata</taxon>
        <taxon>Craniata</taxon>
        <taxon>Vertebrata</taxon>
        <taxon>Euteleostomi</taxon>
        <taxon>Actinopterygii</taxon>
        <taxon>Neopterygii</taxon>
        <taxon>Teleostei</taxon>
        <taxon>Anguilliformes</taxon>
        <taxon>Anguillidae</taxon>
        <taxon>Anguilla</taxon>
    </lineage>
</organism>
<dbReference type="AlphaFoldDB" id="A0A0E9PFA8"/>